<proteinExistence type="predicted"/>
<dbReference type="Proteomes" id="UP000295169">
    <property type="component" value="Unassembled WGS sequence"/>
</dbReference>
<evidence type="ECO:0000313" key="1">
    <source>
        <dbReference type="EMBL" id="TCL32527.1"/>
    </source>
</evidence>
<comment type="caution">
    <text evidence="1">The sequence shown here is derived from an EMBL/GenBank/DDBJ whole genome shotgun (WGS) entry which is preliminary data.</text>
</comment>
<gene>
    <name evidence="1" type="ORF">EV691_10753</name>
</gene>
<dbReference type="InterPro" id="IPR036514">
    <property type="entry name" value="SGNH_hydro_sf"/>
</dbReference>
<dbReference type="EMBL" id="SMMU01000007">
    <property type="protein sequence ID" value="TCL32527.1"/>
    <property type="molecule type" value="Genomic_DNA"/>
</dbReference>
<dbReference type="Gene3D" id="3.40.50.1110">
    <property type="entry name" value="SGNH hydrolase"/>
    <property type="match status" value="1"/>
</dbReference>
<protein>
    <recommendedName>
        <fullName evidence="3">SGNH/GDSL hydrolase family protein</fullName>
    </recommendedName>
</protein>
<name>A0A4R1PPY9_9GAMM</name>
<dbReference type="SUPFAM" id="SSF52266">
    <property type="entry name" value="SGNH hydrolase"/>
    <property type="match status" value="1"/>
</dbReference>
<dbReference type="AlphaFoldDB" id="A0A4R1PPY9"/>
<dbReference type="GO" id="GO:0016788">
    <property type="term" value="F:hydrolase activity, acting on ester bonds"/>
    <property type="evidence" value="ECO:0007669"/>
    <property type="project" value="UniProtKB-ARBA"/>
</dbReference>
<reference evidence="1 2" key="1">
    <citation type="submission" date="2019-03" db="EMBL/GenBank/DDBJ databases">
        <title>Genomic Encyclopedia of Type Strains, Phase IV (KMG-IV): sequencing the most valuable type-strain genomes for metagenomic binning, comparative biology and taxonomic classification.</title>
        <authorList>
            <person name="Goeker M."/>
        </authorList>
    </citation>
    <scope>NUCLEOTIDE SEQUENCE [LARGE SCALE GENOMIC DNA]</scope>
    <source>
        <strain evidence="1 2">DSM 2286</strain>
    </source>
</reference>
<sequence>MNNFDFATRPLFASQRAATLQALARAGRPPLDRFINIVGDSRQANAIGGTPPTETHENYGIAAWLPFYTGGRVRIGAARKSATPGYTSKQVLDNMDTYIAAGGDVFFNLYCTNDRNPTNAFPLGTSKKNLEAGLRKQIDAGKIPIMLAELPRGGEYALSGEQLSYHLAMREWQLTRLPEMGVRVGDAWPYLVDPDNEHLALPRPELYVDQLHLNGIGAPLAVRAVAHHFIDLFGVPLELPTYDSPFDATYNPRGWLTSNPLLLGTSGTKNGTANATGPLATGFSLAGTNWTGATVTLFQEPSPLGGNYQGFELGGTPTAAGSTLIMEQVIPLANVTAGDIIRAVALTAFENLQGVGGVSIDVRFVRGGNVYYVKSLDRYAEGSPMWVGPGIGPQETPFLTADPTTDTEIKMRAVIYGCQNVPIRGTVRIGNLGCQKVL</sequence>
<evidence type="ECO:0000313" key="2">
    <source>
        <dbReference type="Proteomes" id="UP000295169"/>
    </source>
</evidence>
<accession>A0A4R1PPY9</accession>
<organism evidence="1 2">
    <name type="scientific">Azotobacter chroococcum</name>
    <dbReference type="NCBI Taxonomy" id="353"/>
    <lineage>
        <taxon>Bacteria</taxon>
        <taxon>Pseudomonadati</taxon>
        <taxon>Pseudomonadota</taxon>
        <taxon>Gammaproteobacteria</taxon>
        <taxon>Pseudomonadales</taxon>
        <taxon>Pseudomonadaceae</taxon>
        <taxon>Azotobacter</taxon>
    </lineage>
</organism>
<evidence type="ECO:0008006" key="3">
    <source>
        <dbReference type="Google" id="ProtNLM"/>
    </source>
</evidence>
<dbReference type="RefSeq" id="WP_131302391.1">
    <property type="nucleotide sequence ID" value="NZ_JBHLST010000116.1"/>
</dbReference>